<dbReference type="AlphaFoldDB" id="A0AAJ5RNB4"/>
<accession>A0AAJ5RNB4</accession>
<evidence type="ECO:0000313" key="3">
    <source>
        <dbReference type="Proteomes" id="UP001219585"/>
    </source>
</evidence>
<evidence type="ECO:0000313" key="2">
    <source>
        <dbReference type="EMBL" id="WDV06363.1"/>
    </source>
</evidence>
<keyword evidence="4" id="KW-1185">Reference proteome</keyword>
<gene>
    <name evidence="2" type="ORF">OU989_19295</name>
    <name evidence="1" type="ORF">U6C28_18320</name>
</gene>
<evidence type="ECO:0000313" key="4">
    <source>
        <dbReference type="Proteomes" id="UP001289615"/>
    </source>
</evidence>
<proteinExistence type="predicted"/>
<evidence type="ECO:0000313" key="1">
    <source>
        <dbReference type="EMBL" id="MEA0978264.1"/>
    </source>
</evidence>
<name>A0AAJ5RNB4_9BACI</name>
<dbReference type="EMBL" id="JAXUIA010000014">
    <property type="protein sequence ID" value="MEA0978264.1"/>
    <property type="molecule type" value="Genomic_DNA"/>
</dbReference>
<dbReference type="EMBL" id="CP113527">
    <property type="protein sequence ID" value="WDV06363.1"/>
    <property type="molecule type" value="Genomic_DNA"/>
</dbReference>
<dbReference type="Proteomes" id="UP001219585">
    <property type="component" value="Chromosome"/>
</dbReference>
<dbReference type="InterPro" id="IPR032720">
    <property type="entry name" value="Cys_rich_CWC"/>
</dbReference>
<dbReference type="Pfam" id="PF14375">
    <property type="entry name" value="Cys_rich_CWC"/>
    <property type="match status" value="1"/>
</dbReference>
<protein>
    <submittedName>
        <fullName evidence="2">Cysteine-rich CWC family protein</fullName>
    </submittedName>
</protein>
<reference evidence="2" key="1">
    <citation type="submission" date="2022-11" db="EMBL/GenBank/DDBJ databases">
        <title>Lysinibacillus irui.</title>
        <authorList>
            <person name="Akintayo S.O."/>
        </authorList>
    </citation>
    <scope>NUCLEOTIDE SEQUENCE</scope>
    <source>
        <strain evidence="2">IRB4-01</strain>
    </source>
</reference>
<dbReference type="Proteomes" id="UP001289615">
    <property type="component" value="Unassembled WGS sequence"/>
</dbReference>
<sequence>MLIGEESCPLCGGKNHCGLVKGEKECWCMTVNFPEKVLKVAQKESDKCICQTCLDTYKEKYKH</sequence>
<reference evidence="1 4" key="2">
    <citation type="submission" date="2023-12" db="EMBL/GenBank/DDBJ databases">
        <title>Genome comparison identifies genes involved in endophytic behavior of Lysinibacillus irui and provides insights into its role as a plant-growth promoting bacterium.</title>
        <authorList>
            <person name="Hilario S."/>
            <person name="Matos I."/>
            <person name="Goncalves M.F.M."/>
            <person name="Pardo C.A."/>
            <person name="Santos M.J."/>
        </authorList>
    </citation>
    <scope>NUCLEOTIDE SEQUENCE [LARGE SCALE GENOMIC DNA]</scope>
    <source>
        <strain evidence="1 4">B3</strain>
    </source>
</reference>
<dbReference type="KEGG" id="liu:OU989_19295"/>
<organism evidence="2 3">
    <name type="scientific">Lysinibacillus irui</name>
    <dbReference type="NCBI Taxonomy" id="2998077"/>
    <lineage>
        <taxon>Bacteria</taxon>
        <taxon>Bacillati</taxon>
        <taxon>Bacillota</taxon>
        <taxon>Bacilli</taxon>
        <taxon>Bacillales</taxon>
        <taxon>Bacillaceae</taxon>
        <taxon>Lysinibacillus</taxon>
    </lineage>
</organism>
<dbReference type="RefSeq" id="WP_274794549.1">
    <property type="nucleotide sequence ID" value="NZ_CP113527.1"/>
</dbReference>